<evidence type="ECO:0000313" key="36">
    <source>
        <dbReference type="Proteomes" id="UP000470777"/>
    </source>
</evidence>
<gene>
    <name evidence="1" type="ORF">BvMPK_2411</name>
    <name evidence="20" type="ORF">DW105_01390</name>
    <name evidence="19" type="ORF">DW193_08360</name>
    <name evidence="18" type="ORF">DW783_02640</name>
    <name evidence="17" type="ORF">DWV70_12705</name>
    <name evidence="16" type="ORF">DWW27_05105</name>
    <name evidence="15" type="ORF">DXC16_14805</name>
    <name evidence="14" type="ORF">DXD46_16270</name>
    <name evidence="21" type="ORF">EH214_00321</name>
    <name evidence="2" type="ORF">ERS852457_00165</name>
    <name evidence="4" type="ORF">F9Z94_01175</name>
    <name evidence="10" type="ORF">FYJ30_15440</name>
    <name evidence="3" type="ORF">GAS37_17820</name>
    <name evidence="7" type="ORF">GAY17_08810</name>
    <name evidence="5" type="ORF">GAZ76_11400</name>
    <name evidence="6" type="ORF">GAZ92_08260</name>
    <name evidence="11" type="ORF">HKQ54_16155</name>
    <name evidence="12" type="ORF">HKQ55_17890</name>
    <name evidence="13" type="ORF">HUV05_00015</name>
    <name evidence="8" type="ORF">KTG10_06105</name>
    <name evidence="9" type="ORF">L4X52_02660</name>
</gene>
<reference evidence="39 40" key="9">
    <citation type="submission" date="2020-04" db="EMBL/GenBank/DDBJ databases">
        <title>A novel gut-associated lysogenic phage, Bacteroides phage BV01, alters the host transcriptome and bile acid metabolism in Bacteroides vulgatus.</title>
        <authorList>
            <person name="Campbell D.E."/>
            <person name="Ly L."/>
            <person name="Ridlon J.M."/>
            <person name="Hsiao A."/>
            <person name="Degnan P.H."/>
        </authorList>
    </citation>
    <scope>NUCLEOTIDE SEQUENCE [LARGE SCALE GENOMIC DNA]</scope>
    <source>
        <strain evidence="11 39">VPI-4506</strain>
        <strain evidence="12 40">VPI-BV8526</strain>
    </source>
</reference>
<evidence type="ECO:0000313" key="40">
    <source>
        <dbReference type="Proteomes" id="UP000583639"/>
    </source>
</evidence>
<dbReference type="Proteomes" id="UP000736888">
    <property type="component" value="Unassembled WGS sequence"/>
</dbReference>
<evidence type="ECO:0000313" key="38">
    <source>
        <dbReference type="Proteomes" id="UP000524321"/>
    </source>
</evidence>
<name>A0A0P0L6B0_PHOVU</name>
<reference evidence="10 33" key="7">
    <citation type="submission" date="2019-09" db="EMBL/GenBank/DDBJ databases">
        <title>In-depth cultivation of the pig gut microbiome towards novel bacterial diversity and tailored functional studies.</title>
        <authorList>
            <person name="Wylensek D."/>
            <person name="Hitch T.C.A."/>
            <person name="Clavel T."/>
        </authorList>
    </citation>
    <scope>NUCLEOTIDE SEQUENCE [LARGE SCALE GENOMIC DNA]</scope>
    <source>
        <strain evidence="10 33">WCA-389-WT-3C</strain>
    </source>
</reference>
<evidence type="ECO:0000313" key="34">
    <source>
        <dbReference type="Proteomes" id="UP000462885"/>
    </source>
</evidence>
<dbReference type="EMBL" id="JAKKWZ010000003">
    <property type="protein sequence ID" value="MCG0338896.1"/>
    <property type="molecule type" value="Genomic_DNA"/>
</dbReference>
<evidence type="ECO:0000313" key="12">
    <source>
        <dbReference type="EMBL" id="NMW41939.1"/>
    </source>
</evidence>
<reference evidence="24 25" key="4">
    <citation type="submission" date="2018-08" db="EMBL/GenBank/DDBJ databases">
        <title>A genome reference for cultivated species of the human gut microbiota.</title>
        <authorList>
            <person name="Zou Y."/>
            <person name="Xue W."/>
            <person name="Luo G."/>
        </authorList>
    </citation>
    <scope>NUCLEOTIDE SEQUENCE [LARGE SCALE GENOMIC DNA]</scope>
    <source>
        <strain evidence="17 30">AF12-25</strain>
        <strain evidence="16 29">AF14-8</strain>
        <strain evidence="20 28">AM09-18</strain>
        <strain evidence="19 27">AM16-6</strain>
        <strain evidence="18 26">AM30-40</strain>
        <strain evidence="15 25">OM08-13BH</strain>
        <strain evidence="14 24">TM05-16</strain>
    </source>
</reference>
<dbReference type="EMBL" id="CYZI01000001">
    <property type="protein sequence ID" value="CUN42505.1"/>
    <property type="molecule type" value="Genomic_DNA"/>
</dbReference>
<keyword evidence="1" id="KW-0326">Glycosidase</keyword>
<dbReference type="RefSeq" id="WP_016270339.1">
    <property type="nucleotide sequence ID" value="NZ_CACRTA010000027.1"/>
</dbReference>
<dbReference type="Proteomes" id="UP000285469">
    <property type="component" value="Unassembled WGS sequence"/>
</dbReference>
<evidence type="ECO:0000313" key="35">
    <source>
        <dbReference type="Proteomes" id="UP000470332"/>
    </source>
</evidence>
<dbReference type="Proteomes" id="UP000260640">
    <property type="component" value="Unassembled WGS sequence"/>
</dbReference>
<evidence type="ECO:0000313" key="24">
    <source>
        <dbReference type="Proteomes" id="UP000260640"/>
    </source>
</evidence>
<evidence type="ECO:0000313" key="26">
    <source>
        <dbReference type="Proteomes" id="UP000283429"/>
    </source>
</evidence>
<dbReference type="Gene3D" id="2.160.20.10">
    <property type="entry name" value="Single-stranded right-handed beta-helix, Pectin lyase-like"/>
    <property type="match status" value="1"/>
</dbReference>
<proteinExistence type="predicted"/>
<reference evidence="9" key="13">
    <citation type="submission" date="2022-01" db="EMBL/GenBank/DDBJ databases">
        <authorList>
            <person name="Mingchao X."/>
        </authorList>
    </citation>
    <scope>NUCLEOTIDE SEQUENCE</scope>
    <source>
        <strain evidence="9">Bv4372</strain>
    </source>
</reference>
<dbReference type="InterPro" id="IPR011050">
    <property type="entry name" value="Pectin_lyase_fold/virulence"/>
</dbReference>
<dbReference type="EMBL" id="JABWDJ010000001">
    <property type="protein sequence ID" value="NVB71916.1"/>
    <property type="molecule type" value="Genomic_DNA"/>
</dbReference>
<dbReference type="Proteomes" id="UP000460950">
    <property type="component" value="Unassembled WGS sequence"/>
</dbReference>
<dbReference type="EMBL" id="JAHPYS010000009">
    <property type="protein sequence ID" value="MBU9138331.1"/>
    <property type="molecule type" value="Genomic_DNA"/>
</dbReference>
<accession>A0A0P0L6B0</accession>
<evidence type="ECO:0000313" key="28">
    <source>
        <dbReference type="Proteomes" id="UP000283958"/>
    </source>
</evidence>
<dbReference type="EMBL" id="WCZY01000008">
    <property type="protein sequence ID" value="KAB6694322.1"/>
    <property type="molecule type" value="Genomic_DNA"/>
</dbReference>
<dbReference type="Proteomes" id="UP000283958">
    <property type="component" value="Unassembled WGS sequence"/>
</dbReference>
<dbReference type="Proteomes" id="UP000583639">
    <property type="component" value="Unassembled WGS sequence"/>
</dbReference>
<dbReference type="EC" id="3.2.1.15" evidence="1"/>
<dbReference type="EMBL" id="WDAG01000011">
    <property type="protein sequence ID" value="KAB6659372.1"/>
    <property type="molecule type" value="Genomic_DNA"/>
</dbReference>
<dbReference type="EMBL" id="QSJM01000004">
    <property type="protein sequence ID" value="RHD84903.1"/>
    <property type="molecule type" value="Genomic_DNA"/>
</dbReference>
<reference evidence="1 22" key="3">
    <citation type="journal article" date="2016" name="Genome Biol. Evol.">
        <title>Extensive mobilome-driven genome diversification in mouse gut-associated Bacteroides vulgatus mpk.</title>
        <authorList>
            <person name="Lange A."/>
            <person name="Beier S."/>
            <person name="Steimle A."/>
            <person name="Autenrieth I.B."/>
            <person name="Huson D.H."/>
            <person name="Frick J.S."/>
        </authorList>
    </citation>
    <scope>NUCLEOTIDE SEQUENCE [LARGE SCALE GENOMIC DNA]</scope>
    <source>
        <strain evidence="22">mpk</strain>
        <strain evidence="1">Mpk</strain>
    </source>
</reference>
<dbReference type="Proteomes" id="UP000061587">
    <property type="component" value="Chromosome"/>
</dbReference>
<dbReference type="EMBL" id="WCZV01000008">
    <property type="protein sequence ID" value="KAB6700646.1"/>
    <property type="molecule type" value="Genomic_DNA"/>
</dbReference>
<sequence length="104" mass="11231">MLTLFVRVTSMYAGEGMDNHHFTEVHDIYVKDLKCKKVNVAALVLQGTEEKPIYNVTFDNVDVDKAGIGLGFSNTKTIGVSNCNLGGYVGVPSTASAKDGIFDK</sequence>
<evidence type="ECO:0000313" key="33">
    <source>
        <dbReference type="Proteomes" id="UP000460950"/>
    </source>
</evidence>
<dbReference type="EMBL" id="QSAI01000023">
    <property type="protein sequence ID" value="RGW46914.1"/>
    <property type="molecule type" value="Genomic_DNA"/>
</dbReference>
<evidence type="ECO:0000313" key="29">
    <source>
        <dbReference type="Proteomes" id="UP000285379"/>
    </source>
</evidence>
<evidence type="ECO:0000313" key="1">
    <source>
        <dbReference type="EMBL" id="ALK85006.1"/>
    </source>
</evidence>
<dbReference type="EMBL" id="WCIF01000001">
    <property type="protein sequence ID" value="KAB5442037.1"/>
    <property type="molecule type" value="Genomic_DNA"/>
</dbReference>
<evidence type="ECO:0000313" key="8">
    <source>
        <dbReference type="EMBL" id="MBU9138331.1"/>
    </source>
</evidence>
<dbReference type="EMBL" id="QRYT01000008">
    <property type="protein sequence ID" value="RGV12591.1"/>
    <property type="molecule type" value="Genomic_DNA"/>
</dbReference>
<dbReference type="EMBL" id="JABDSH010000087">
    <property type="protein sequence ID" value="NMW37637.1"/>
    <property type="molecule type" value="Genomic_DNA"/>
</dbReference>
<evidence type="ECO:0000313" key="37">
    <source>
        <dbReference type="Proteomes" id="UP000470952"/>
    </source>
</evidence>
<reference evidence="4 34" key="8">
    <citation type="submission" date="2019-10" db="EMBL/GenBank/DDBJ databases">
        <title>Genome Sequence and Assembly of iSURF_14.</title>
        <authorList>
            <person name="Wucher B.R."/>
            <person name="Ruoff K.L."/>
            <person name="Price C.E."/>
            <person name="Valls R.R."/>
            <person name="O'Toole G.A."/>
        </authorList>
    </citation>
    <scope>NUCLEOTIDE SEQUENCE [LARGE SCALE GENOMIC DNA]</scope>
    <source>
        <strain evidence="4 34">ANK132K_3B</strain>
    </source>
</reference>
<evidence type="ECO:0000313" key="19">
    <source>
        <dbReference type="EMBL" id="RHH79430.1"/>
    </source>
</evidence>
<evidence type="ECO:0000313" key="14">
    <source>
        <dbReference type="EMBL" id="RGJ82796.1"/>
    </source>
</evidence>
<dbReference type="Proteomes" id="UP000261003">
    <property type="component" value="Unassembled WGS sequence"/>
</dbReference>
<dbReference type="GeneID" id="31479368"/>
<evidence type="ECO:0000313" key="15">
    <source>
        <dbReference type="EMBL" id="RGM42366.1"/>
    </source>
</evidence>
<dbReference type="SUPFAM" id="SSF51126">
    <property type="entry name" value="Pectin lyase-like"/>
    <property type="match status" value="1"/>
</dbReference>
<dbReference type="Proteomes" id="UP000095333">
    <property type="component" value="Unassembled WGS sequence"/>
</dbReference>
<evidence type="ECO:0000313" key="2">
    <source>
        <dbReference type="EMBL" id="CUN42505.1"/>
    </source>
</evidence>
<evidence type="ECO:0000313" key="32">
    <source>
        <dbReference type="Proteomes" id="UP000437380"/>
    </source>
</evidence>
<evidence type="ECO:0000313" key="3">
    <source>
        <dbReference type="EMBL" id="KAB3856982.1"/>
    </source>
</evidence>
<reference evidence="2 23" key="1">
    <citation type="submission" date="2015-09" db="EMBL/GenBank/DDBJ databases">
        <authorList>
            <consortium name="Pathogen Informatics"/>
        </authorList>
    </citation>
    <scope>NUCLEOTIDE SEQUENCE [LARGE SCALE GENOMIC DNA]</scope>
    <source>
        <strain evidence="2 23">2789STDY5834842</strain>
    </source>
</reference>
<reference evidence="22" key="2">
    <citation type="submission" date="2015-10" db="EMBL/GenBank/DDBJ databases">
        <title>Extensive mobilome-driven genome diversification in gut-associated Bacteroides vulgatus mpk.</title>
        <authorList>
            <person name="Beier S."/>
            <person name="Lange A."/>
            <person name="Huson D.H."/>
            <person name="Frick J.-S."/>
            <person name="Autenrieth I.B."/>
        </authorList>
    </citation>
    <scope>NUCLEOTIDE SEQUENCE [LARGE SCALE GENOMIC DNA]</scope>
    <source>
        <strain evidence="22">mpk</strain>
    </source>
</reference>
<dbReference type="Proteomes" id="UP000283429">
    <property type="component" value="Unassembled WGS sequence"/>
</dbReference>
<evidence type="ECO:0000313" key="5">
    <source>
        <dbReference type="EMBL" id="KAB6659372.1"/>
    </source>
</evidence>
<dbReference type="EMBL" id="VULU01000032">
    <property type="protein sequence ID" value="MSS49648.1"/>
    <property type="molecule type" value="Genomic_DNA"/>
</dbReference>
<evidence type="ECO:0000313" key="31">
    <source>
        <dbReference type="Proteomes" id="UP000408523"/>
    </source>
</evidence>
<evidence type="ECO:0000313" key="11">
    <source>
        <dbReference type="EMBL" id="NMW37637.1"/>
    </source>
</evidence>
<evidence type="ECO:0000313" key="13">
    <source>
        <dbReference type="EMBL" id="NVB71916.1"/>
    </source>
</evidence>
<dbReference type="EMBL" id="QRKA01000010">
    <property type="protein sequence ID" value="RHH79430.1"/>
    <property type="molecule type" value="Genomic_DNA"/>
</dbReference>
<evidence type="ECO:0000313" key="27">
    <source>
        <dbReference type="Proteomes" id="UP000283713"/>
    </source>
</evidence>
<reference evidence="13 38" key="11">
    <citation type="submission" date="2020-07" db="EMBL/GenBank/DDBJ databases">
        <title>Bacterial metabolism rescues the inhibition of intestinal drug absorption by food and drug additives.</title>
        <authorList>
            <person name="Zou L."/>
            <person name="Spanogiannopoulos P."/>
            <person name="Chien H.-C."/>
            <person name="Pieper L.M."/>
            <person name="Cai W."/>
            <person name="Khuri N."/>
            <person name="Pottel J."/>
            <person name="Vora B."/>
            <person name="Ni Z."/>
            <person name="Tsakalozou E."/>
            <person name="Zhang W."/>
            <person name="Shoichet B.K."/>
            <person name="Giacomini K.M."/>
            <person name="Turnbaugh P.J."/>
        </authorList>
    </citation>
    <scope>NUCLEOTIDE SEQUENCE [LARGE SCALE GENOMIC DNA]</scope>
    <source>
        <strain evidence="13 38">B33</strain>
    </source>
</reference>
<organism evidence="1 22">
    <name type="scientific">Phocaeicola vulgatus</name>
    <name type="common">Bacteroides vulgatus</name>
    <dbReference type="NCBI Taxonomy" id="821"/>
    <lineage>
        <taxon>Bacteria</taxon>
        <taxon>Pseudomonadati</taxon>
        <taxon>Bacteroidota</taxon>
        <taxon>Bacteroidia</taxon>
        <taxon>Bacteroidales</taxon>
        <taxon>Bacteroidaceae</taxon>
        <taxon>Phocaeicola</taxon>
    </lineage>
</organism>
<reference evidence="8" key="12">
    <citation type="submission" date="2021-06" db="EMBL/GenBank/DDBJ databases">
        <title>Collection of gut derived symbiotic bacterial strains cultured from healthy donors.</title>
        <authorList>
            <person name="Lin H."/>
            <person name="Littmann E."/>
            <person name="Pamer E.G."/>
        </authorList>
    </citation>
    <scope>NUCLEOTIDE SEQUENCE</scope>
    <source>
        <strain evidence="8">MSK.6.33</strain>
    </source>
</reference>
<evidence type="ECO:0000313" key="9">
    <source>
        <dbReference type="EMBL" id="MCG0338896.1"/>
    </source>
</evidence>
<dbReference type="EMBL" id="CP013020">
    <property type="protein sequence ID" value="ALK85006.1"/>
    <property type="molecule type" value="Genomic_DNA"/>
</dbReference>
<dbReference type="Proteomes" id="UP000285379">
    <property type="component" value="Unassembled WGS sequence"/>
</dbReference>
<reference evidence="32 35" key="6">
    <citation type="journal article" date="2019" name="Nat. Med.">
        <title>A library of human gut bacterial isolates paired with longitudinal multiomics data enables mechanistic microbiome research.</title>
        <authorList>
            <person name="Poyet M."/>
            <person name="Groussin M."/>
            <person name="Gibbons S.M."/>
            <person name="Avila-Pacheco J."/>
            <person name="Jiang X."/>
            <person name="Kearney S.M."/>
            <person name="Perrotta A.R."/>
            <person name="Berdy B."/>
            <person name="Zhao S."/>
            <person name="Lieberman T.D."/>
            <person name="Swanson P.K."/>
            <person name="Smith M."/>
            <person name="Roesemann S."/>
            <person name="Alexander J.E."/>
            <person name="Rich S.A."/>
            <person name="Livny J."/>
            <person name="Vlamakis H."/>
            <person name="Clish C."/>
            <person name="Bullock K."/>
            <person name="Deik A."/>
            <person name="Scott J."/>
            <person name="Pierce K.A."/>
            <person name="Xavier R.J."/>
            <person name="Alm E.J."/>
        </authorList>
    </citation>
    <scope>NUCLEOTIDE SEQUENCE [LARGE SCALE GENOMIC DNA]</scope>
    <source>
        <strain evidence="7 32">BIOML-A82</strain>
        <strain evidence="6 36">BIOML-A85</strain>
        <strain evidence="3 35">BIOML-A9</strain>
        <strain evidence="5 37">BIOML-A93</strain>
    </source>
</reference>
<dbReference type="GO" id="GO:0004650">
    <property type="term" value="F:polygalacturonase activity"/>
    <property type="evidence" value="ECO:0007669"/>
    <property type="project" value="UniProtKB-EC"/>
</dbReference>
<dbReference type="Proteomes" id="UP000524321">
    <property type="component" value="Unassembled WGS sequence"/>
</dbReference>
<dbReference type="Proteomes" id="UP000470777">
    <property type="component" value="Unassembled WGS sequence"/>
</dbReference>
<evidence type="ECO:0000313" key="20">
    <source>
        <dbReference type="EMBL" id="RHJ80757.1"/>
    </source>
</evidence>
<dbReference type="Proteomes" id="UP000462885">
    <property type="component" value="Unassembled WGS sequence"/>
</dbReference>
<dbReference type="Proteomes" id="UP000470332">
    <property type="component" value="Unassembled WGS sequence"/>
</dbReference>
<dbReference type="EMBL" id="QSPP01000064">
    <property type="protein sequence ID" value="RGJ82796.1"/>
    <property type="molecule type" value="Genomic_DNA"/>
</dbReference>
<dbReference type="AlphaFoldDB" id="A0A0P0L6B0"/>
<dbReference type="EMBL" id="WCXA01000043">
    <property type="protein sequence ID" value="KAB3856982.1"/>
    <property type="molecule type" value="Genomic_DNA"/>
</dbReference>
<evidence type="ECO:0000313" key="17">
    <source>
        <dbReference type="EMBL" id="RGW46914.1"/>
    </source>
</evidence>
<evidence type="ECO:0000313" key="39">
    <source>
        <dbReference type="Proteomes" id="UP000555193"/>
    </source>
</evidence>
<evidence type="ECO:0000313" key="23">
    <source>
        <dbReference type="Proteomes" id="UP000095333"/>
    </source>
</evidence>
<reference evidence="13 38" key="10">
    <citation type="submission" date="2020-04" db="EMBL/GenBank/DDBJ databases">
        <authorList>
            <person name="Pieper L."/>
        </authorList>
    </citation>
    <scope>NUCLEOTIDE SEQUENCE [LARGE SCALE GENOMIC DNA]</scope>
    <source>
        <strain evidence="13 38">B33</strain>
    </source>
</reference>
<evidence type="ECO:0000313" key="18">
    <source>
        <dbReference type="EMBL" id="RHD84903.1"/>
    </source>
</evidence>
<dbReference type="Proteomes" id="UP000555193">
    <property type="component" value="Unassembled WGS sequence"/>
</dbReference>
<evidence type="ECO:0000313" key="16">
    <source>
        <dbReference type="EMBL" id="RGV12591.1"/>
    </source>
</evidence>
<dbReference type="InterPro" id="IPR012334">
    <property type="entry name" value="Pectin_lyas_fold"/>
</dbReference>
<evidence type="ECO:0000313" key="21">
    <source>
        <dbReference type="EMBL" id="TSE50349.1"/>
    </source>
</evidence>
<dbReference type="EMBL" id="JABDSI010000134">
    <property type="protein sequence ID" value="NMW41939.1"/>
    <property type="molecule type" value="Genomic_DNA"/>
</dbReference>
<evidence type="ECO:0000313" key="30">
    <source>
        <dbReference type="Proteomes" id="UP000285469"/>
    </source>
</evidence>
<dbReference type="Proteomes" id="UP000283713">
    <property type="component" value="Unassembled WGS sequence"/>
</dbReference>
<evidence type="ECO:0000313" key="25">
    <source>
        <dbReference type="Proteomes" id="UP000261003"/>
    </source>
</evidence>
<dbReference type="EMBL" id="RWHZ01000002">
    <property type="protein sequence ID" value="TSE50349.1"/>
    <property type="molecule type" value="Genomic_DNA"/>
</dbReference>
<keyword evidence="1" id="KW-0378">Hydrolase</keyword>
<reference evidence="21 31" key="5">
    <citation type="journal article" date="2019" name="Nat. Commun.">
        <title>Gram positive-like bacteriocins with broad spectrum anti-Bacteroidales activity encoded on mobile elements of the human gut microbiota.</title>
        <authorList>
            <person name="Bechon N."/>
            <person name="Coyne M.J.Jr."/>
            <person name="Laclare-Mceneany V."/>
            <person name="Chatzidaki-Livanis M."/>
            <person name="Ghigo J.-M."/>
            <person name="Comstock L.E."/>
        </authorList>
    </citation>
    <scope>NUCLEOTIDE SEQUENCE [LARGE SCALE GENOMIC DNA]</scope>
    <source>
        <strain evidence="21 31">CL01T12C17</strain>
    </source>
</reference>
<dbReference type="PATRIC" id="fig|821.40.peg.2889"/>
<dbReference type="Proteomes" id="UP001201179">
    <property type="component" value="Unassembled WGS sequence"/>
</dbReference>
<evidence type="ECO:0000313" key="10">
    <source>
        <dbReference type="EMBL" id="MSS49648.1"/>
    </source>
</evidence>
<dbReference type="Proteomes" id="UP000408523">
    <property type="component" value="Unassembled WGS sequence"/>
</dbReference>
<protein>
    <submittedName>
        <fullName evidence="2">Glycoside hydrolase family protein</fullName>
    </submittedName>
    <submittedName>
        <fullName evidence="1">Polygalacturonase</fullName>
        <ecNumber evidence="1">3.2.1.15</ecNumber>
    </submittedName>
</protein>
<evidence type="ECO:0000313" key="6">
    <source>
        <dbReference type="EMBL" id="KAB6694322.1"/>
    </source>
</evidence>
<evidence type="ECO:0000313" key="4">
    <source>
        <dbReference type="EMBL" id="KAB5442037.1"/>
    </source>
</evidence>
<evidence type="ECO:0000313" key="22">
    <source>
        <dbReference type="Proteomes" id="UP000061587"/>
    </source>
</evidence>
<dbReference type="EMBL" id="QSTG01000026">
    <property type="protein sequence ID" value="RGM42366.1"/>
    <property type="molecule type" value="Genomic_DNA"/>
</dbReference>
<dbReference type="Proteomes" id="UP000437380">
    <property type="component" value="Unassembled WGS sequence"/>
</dbReference>
<dbReference type="EMBL" id="QRMN01000002">
    <property type="protein sequence ID" value="RHJ80757.1"/>
    <property type="molecule type" value="Genomic_DNA"/>
</dbReference>
<dbReference type="Proteomes" id="UP000470952">
    <property type="component" value="Unassembled WGS sequence"/>
</dbReference>
<evidence type="ECO:0000313" key="7">
    <source>
        <dbReference type="EMBL" id="KAB6700646.1"/>
    </source>
</evidence>